<dbReference type="EMBL" id="CP053923">
    <property type="protein sequence ID" value="QNT68777.1"/>
    <property type="molecule type" value="Genomic_DNA"/>
</dbReference>
<dbReference type="FunFam" id="3.40.50.1000:FF:000051">
    <property type="entry name" value="Phospholysine phosphohistidine inorganic pyrophosphate phosphatase"/>
    <property type="match status" value="1"/>
</dbReference>
<comment type="cofactor">
    <cofactor evidence="1">
        <name>Mg(2+)</name>
        <dbReference type="ChEBI" id="CHEBI:18420"/>
    </cofactor>
</comment>
<reference evidence="9 10" key="1">
    <citation type="submission" date="2020-05" db="EMBL/GenBank/DDBJ databases">
        <title>Complete closed genome sequence of Defluviicoccus vanus.</title>
        <authorList>
            <person name="Bessarab I."/>
            <person name="Arumugam K."/>
            <person name="Maszenan A.M."/>
            <person name="Seviour R.J."/>
            <person name="Williams R.B."/>
        </authorList>
    </citation>
    <scope>NUCLEOTIDE SEQUENCE [LARGE SCALE GENOMIC DNA]</scope>
    <source>
        <strain evidence="9 10">Ben 114</strain>
    </source>
</reference>
<keyword evidence="5" id="KW-0479">Metal-binding</keyword>
<evidence type="ECO:0000256" key="8">
    <source>
        <dbReference type="ARBA" id="ARBA00039666"/>
    </source>
</evidence>
<dbReference type="AlphaFoldDB" id="A0A7H1MZ91"/>
<evidence type="ECO:0000256" key="5">
    <source>
        <dbReference type="ARBA" id="ARBA00022723"/>
    </source>
</evidence>
<dbReference type="InterPro" id="IPR036412">
    <property type="entry name" value="HAD-like_sf"/>
</dbReference>
<dbReference type="InterPro" id="IPR023214">
    <property type="entry name" value="HAD_sf"/>
</dbReference>
<evidence type="ECO:0000256" key="7">
    <source>
        <dbReference type="ARBA" id="ARBA00022842"/>
    </source>
</evidence>
<sequence>MTVSGVLLDIAGVLVDGHALVPGALEAVALLRGNNVPFRLVSNTSRRPKRDVIDQLRELGFDIAARDVFTGAEAVIAYLHSQQLTPYLLVHPALEGEFAALTGSTPNAVVVGDAAERFTYDRLNAAFRLLLTGAPLLAIATNRYFKEADGLSLDAGPFVAALEYAANVKAAVFGKPAAAFLDLVLADLGTARGETLMIGDDVESDVNGALAAGLQAILVRTGKFRTGDELRINVGGESAAHVWEAVAIALSR</sequence>
<dbReference type="NCBIfam" id="TIGR01458">
    <property type="entry name" value="HAD-SF-IIA-hyp3"/>
    <property type="match status" value="1"/>
</dbReference>
<dbReference type="Pfam" id="PF13242">
    <property type="entry name" value="Hydrolase_like"/>
    <property type="match status" value="1"/>
</dbReference>
<evidence type="ECO:0000256" key="6">
    <source>
        <dbReference type="ARBA" id="ARBA00022801"/>
    </source>
</evidence>
<dbReference type="SUPFAM" id="SSF56784">
    <property type="entry name" value="HAD-like"/>
    <property type="match status" value="1"/>
</dbReference>
<organism evidence="9 10">
    <name type="scientific">Defluviicoccus vanus</name>
    <dbReference type="NCBI Taxonomy" id="111831"/>
    <lineage>
        <taxon>Bacteria</taxon>
        <taxon>Pseudomonadati</taxon>
        <taxon>Pseudomonadota</taxon>
        <taxon>Alphaproteobacteria</taxon>
        <taxon>Rhodospirillales</taxon>
        <taxon>Rhodospirillaceae</taxon>
        <taxon>Defluviicoccus</taxon>
    </lineage>
</organism>
<accession>A0A7H1MZ91</accession>
<evidence type="ECO:0000313" key="10">
    <source>
        <dbReference type="Proteomes" id="UP000516369"/>
    </source>
</evidence>
<gene>
    <name evidence="9" type="ORF">HQ394_04665</name>
</gene>
<dbReference type="InterPro" id="IPR006355">
    <property type="entry name" value="LHPP/HDHD2"/>
</dbReference>
<dbReference type="KEGG" id="dvn:HQ394_04665"/>
<dbReference type="GO" id="GO:0016462">
    <property type="term" value="F:pyrophosphatase activity"/>
    <property type="evidence" value="ECO:0007669"/>
    <property type="project" value="UniProtKB-ARBA"/>
</dbReference>
<protein>
    <recommendedName>
        <fullName evidence="8">Haloacid dehalogenase-like hydrolase domain-containing protein 2</fullName>
    </recommendedName>
</protein>
<evidence type="ECO:0000313" key="9">
    <source>
        <dbReference type="EMBL" id="QNT68777.1"/>
    </source>
</evidence>
<dbReference type="RefSeq" id="WP_190262237.1">
    <property type="nucleotide sequence ID" value="NZ_CP053923.1"/>
</dbReference>
<keyword evidence="10" id="KW-1185">Reference proteome</keyword>
<evidence type="ECO:0000256" key="3">
    <source>
        <dbReference type="ARBA" id="ARBA00007958"/>
    </source>
</evidence>
<dbReference type="NCBIfam" id="TIGR01460">
    <property type="entry name" value="HAD-SF-IIA"/>
    <property type="match status" value="1"/>
</dbReference>
<dbReference type="Pfam" id="PF13344">
    <property type="entry name" value="Hydrolase_6"/>
    <property type="match status" value="1"/>
</dbReference>
<keyword evidence="6 9" id="KW-0378">Hydrolase</keyword>
<evidence type="ECO:0000256" key="1">
    <source>
        <dbReference type="ARBA" id="ARBA00001946"/>
    </source>
</evidence>
<dbReference type="GO" id="GO:0005737">
    <property type="term" value="C:cytoplasm"/>
    <property type="evidence" value="ECO:0007669"/>
    <property type="project" value="UniProtKB-SubCell"/>
</dbReference>
<dbReference type="PANTHER" id="PTHR19288">
    <property type="entry name" value="4-NITROPHENYLPHOSPHATASE-RELATED"/>
    <property type="match status" value="1"/>
</dbReference>
<dbReference type="InterPro" id="IPR006357">
    <property type="entry name" value="HAD-SF_hydro_IIA"/>
</dbReference>
<dbReference type="PANTHER" id="PTHR19288:SF46">
    <property type="entry name" value="HALOACID DEHALOGENASE-LIKE HYDROLASE DOMAIN-CONTAINING PROTEIN 2"/>
    <property type="match status" value="1"/>
</dbReference>
<dbReference type="GO" id="GO:0016791">
    <property type="term" value="F:phosphatase activity"/>
    <property type="evidence" value="ECO:0007669"/>
    <property type="project" value="InterPro"/>
</dbReference>
<dbReference type="Gene3D" id="3.40.50.1000">
    <property type="entry name" value="HAD superfamily/HAD-like"/>
    <property type="match status" value="2"/>
</dbReference>
<comment type="subcellular location">
    <subcellularLocation>
        <location evidence="2">Cytoplasm</location>
    </subcellularLocation>
</comment>
<dbReference type="GO" id="GO:0046872">
    <property type="term" value="F:metal ion binding"/>
    <property type="evidence" value="ECO:0007669"/>
    <property type="project" value="UniProtKB-KW"/>
</dbReference>
<name>A0A7H1MZ91_9PROT</name>
<comment type="similarity">
    <text evidence="3">Belongs to the HAD-like hydrolase superfamily.</text>
</comment>
<evidence type="ECO:0000256" key="4">
    <source>
        <dbReference type="ARBA" id="ARBA00022490"/>
    </source>
</evidence>
<proteinExistence type="inferred from homology"/>
<dbReference type="Proteomes" id="UP000516369">
    <property type="component" value="Chromosome"/>
</dbReference>
<keyword evidence="4" id="KW-0963">Cytoplasm</keyword>
<keyword evidence="7" id="KW-0460">Magnesium</keyword>
<evidence type="ECO:0000256" key="2">
    <source>
        <dbReference type="ARBA" id="ARBA00004496"/>
    </source>
</evidence>